<gene>
    <name evidence="6" type="ORF">CDL15_Pgr002075</name>
</gene>
<dbReference type="SUPFAM" id="SSF48464">
    <property type="entry name" value="ENTH/VHS domain"/>
    <property type="match status" value="1"/>
</dbReference>
<feature type="compositionally biased region" description="Polar residues" evidence="3">
    <location>
        <begin position="522"/>
        <end position="536"/>
    </location>
</feature>
<protein>
    <recommendedName>
        <fullName evidence="8">CID domain-containing protein</fullName>
    </recommendedName>
</protein>
<feature type="compositionally biased region" description="Low complexity" evidence="3">
    <location>
        <begin position="459"/>
        <end position="476"/>
    </location>
</feature>
<dbReference type="InterPro" id="IPR057242">
    <property type="entry name" value="PCFS4-like"/>
</dbReference>
<comment type="caution">
    <text evidence="6">The sequence shown here is derived from an EMBL/GenBank/DDBJ whole genome shotgun (WGS) entry which is preliminary data.</text>
</comment>
<dbReference type="SMART" id="SM00582">
    <property type="entry name" value="RPR"/>
    <property type="match status" value="1"/>
</dbReference>
<proteinExistence type="predicted"/>
<feature type="compositionally biased region" description="Polar residues" evidence="3">
    <location>
        <begin position="194"/>
        <end position="214"/>
    </location>
</feature>
<keyword evidence="2" id="KW-0479">Metal-binding</keyword>
<feature type="region of interest" description="Disordered" evidence="3">
    <location>
        <begin position="649"/>
        <end position="718"/>
    </location>
</feature>
<evidence type="ECO:0000256" key="2">
    <source>
        <dbReference type="PROSITE-ProRule" id="PRU00042"/>
    </source>
</evidence>
<organism evidence="6 7">
    <name type="scientific">Punica granatum</name>
    <name type="common">Pomegranate</name>
    <dbReference type="NCBI Taxonomy" id="22663"/>
    <lineage>
        <taxon>Eukaryota</taxon>
        <taxon>Viridiplantae</taxon>
        <taxon>Streptophyta</taxon>
        <taxon>Embryophyta</taxon>
        <taxon>Tracheophyta</taxon>
        <taxon>Spermatophyta</taxon>
        <taxon>Magnoliopsida</taxon>
        <taxon>eudicotyledons</taxon>
        <taxon>Gunneridae</taxon>
        <taxon>Pentapetalae</taxon>
        <taxon>rosids</taxon>
        <taxon>malvids</taxon>
        <taxon>Myrtales</taxon>
        <taxon>Lythraceae</taxon>
        <taxon>Punica</taxon>
    </lineage>
</organism>
<name>A0A218XCQ2_PUNGR</name>
<keyword evidence="1" id="KW-0507">mRNA processing</keyword>
<feature type="compositionally biased region" description="Polar residues" evidence="3">
    <location>
        <begin position="477"/>
        <end position="492"/>
    </location>
</feature>
<dbReference type="Proteomes" id="UP000197138">
    <property type="component" value="Unassembled WGS sequence"/>
</dbReference>
<dbReference type="InterPro" id="IPR013087">
    <property type="entry name" value="Znf_C2H2_type"/>
</dbReference>
<feature type="region of interest" description="Disordered" evidence="3">
    <location>
        <begin position="433"/>
        <end position="567"/>
    </location>
</feature>
<dbReference type="CDD" id="cd16982">
    <property type="entry name" value="CID_Pcf11"/>
    <property type="match status" value="1"/>
</dbReference>
<evidence type="ECO:0000313" key="6">
    <source>
        <dbReference type="EMBL" id="OWM82500.1"/>
    </source>
</evidence>
<feature type="domain" description="C2H2-type" evidence="4">
    <location>
        <begin position="837"/>
        <end position="864"/>
    </location>
</feature>
<feature type="compositionally biased region" description="Low complexity" evidence="3">
    <location>
        <begin position="783"/>
        <end position="793"/>
    </location>
</feature>
<accession>A0A218XCQ2</accession>
<reference evidence="7" key="1">
    <citation type="journal article" date="2017" name="Plant J.">
        <title>The pomegranate (Punica granatum L.) genome and the genomics of punicalagin biosynthesis.</title>
        <authorList>
            <person name="Qin G."/>
            <person name="Xu C."/>
            <person name="Ming R."/>
            <person name="Tang H."/>
            <person name="Guyot R."/>
            <person name="Kramer E.M."/>
            <person name="Hu Y."/>
            <person name="Yi X."/>
            <person name="Qi Y."/>
            <person name="Xu X."/>
            <person name="Gao Z."/>
            <person name="Pan H."/>
            <person name="Jian J."/>
            <person name="Tian Y."/>
            <person name="Yue Z."/>
            <person name="Xu Y."/>
        </authorList>
    </citation>
    <scope>NUCLEOTIDE SEQUENCE [LARGE SCALE GENOMIC DNA]</scope>
    <source>
        <strain evidence="7">cv. Dabenzi</strain>
    </source>
</reference>
<feature type="domain" description="CID" evidence="5">
    <location>
        <begin position="74"/>
        <end position="194"/>
    </location>
</feature>
<evidence type="ECO:0000259" key="5">
    <source>
        <dbReference type="PROSITE" id="PS51391"/>
    </source>
</evidence>
<dbReference type="PROSITE" id="PS50157">
    <property type="entry name" value="ZINC_FINGER_C2H2_2"/>
    <property type="match status" value="1"/>
</dbReference>
<dbReference type="GO" id="GO:0000993">
    <property type="term" value="F:RNA polymerase II complex binding"/>
    <property type="evidence" value="ECO:0007669"/>
    <property type="project" value="InterPro"/>
</dbReference>
<feature type="region of interest" description="Disordered" evidence="3">
    <location>
        <begin position="1"/>
        <end position="45"/>
    </location>
</feature>
<sequence length="1023" mass="110251">MEMDSSRRSFDRSREPGLKKPRLAAEEPNSRPFSLRPIGSGLNQVQSRYDRDADNNDASRGGGYQPQPLPLHQQHQELVEQYRTALSELTFNSKPIITNLTIIAGENLHAAKAVASTICAHILEVPSDQKLPSLYLLDSIVKNIGRDYIKYFAAKLPEVDPPIHSSMRHLFGTWKGVFHPQTLQFIEKELGFGSSANGSSAPATSRSDSQSQRPPHSIHVNPKYLERQRLQQSARPKGIANDMDGTLVNSSEDIERLDRPTGVTTGRTWAGPPVKTQRSQRDPRVDPLLDKKNIGVVYGDLEYSSDISRNPGLGPGRTVGKATEQKPWYGVGSGGITDTVSTQRNGFPAKQKLQGYPPPKSSNIDSKLSRSGGGMSTSWKNSEEEEFLWDSMGSRLTDRDAAINTSSIARKDHWASDGSEKLDFENNLPRTLSREGRNQVGALGTLSHSGLSDGYPAKISGLSTSGSSLSRTGIGSQMRSSSHTGTSGQQRIHSLGPPSPSAQSPIRQHSPPVDLARHPQTDLRTSQFSSKSSLGPSNRYGDDSLPIPSNVQSGSLKRHQPHESKAAAAPVISFQPTQLPQISQPVPAQGPGHQVISSVQDSAPENSPPPSVTSGQLSASTSSLLAALAKSGSINAMITSLPGLGSHNKGLEASQASSRALPGGHQSTQLPFPKPKSESSPVLATSHDTTSTATDSSQGKITKNEPEECPDVTKNSSDPISSLLSSLVAKGLISASKTESPAPVPPQTSKPLLNEKQDAITATPELVSSASLSTEIPVSAAVEEASVPEPVAETSDSPQPPAKTEEIKNLIGFELKPDVIRKFHSSVIDHLFDELPHQCGICGLRLQLKETLDRHLVWHASQNPEQKAAANASNKWYAHSSDWVAGRTGPHMYGAESIKVEEEKCSETSGVVGPMVPADETQCACVLCGELFEDFYDLGKDEWMFKGAVYMPIPCGTPEVSAETDSNFRAAVHANCLSSNSVEDLGFRIHVKKVCPFFNYLLIWICQKLADGSDPMFLIHMTG</sequence>
<dbReference type="InterPro" id="IPR047415">
    <property type="entry name" value="Pcf11_CID"/>
</dbReference>
<evidence type="ECO:0000256" key="3">
    <source>
        <dbReference type="SAM" id="MobiDB-lite"/>
    </source>
</evidence>
<dbReference type="FunFam" id="1.25.40.90:FF:000023">
    <property type="entry name" value="polyadenylation and cleavage factor homolog 4"/>
    <property type="match status" value="1"/>
</dbReference>
<keyword evidence="2" id="KW-0862">Zinc</keyword>
<dbReference type="GO" id="GO:0008270">
    <property type="term" value="F:zinc ion binding"/>
    <property type="evidence" value="ECO:0007669"/>
    <property type="project" value="UniProtKB-KW"/>
</dbReference>
<dbReference type="InterPro" id="IPR006569">
    <property type="entry name" value="CID_dom"/>
</dbReference>
<feature type="compositionally biased region" description="Polar residues" evidence="3">
    <location>
        <begin position="595"/>
        <end position="605"/>
    </location>
</feature>
<dbReference type="Pfam" id="PF23228">
    <property type="entry name" value="zf_PCFS4"/>
    <property type="match status" value="1"/>
</dbReference>
<dbReference type="GO" id="GO:0031124">
    <property type="term" value="P:mRNA 3'-end processing"/>
    <property type="evidence" value="ECO:0007669"/>
    <property type="project" value="InterPro"/>
</dbReference>
<dbReference type="AlphaFoldDB" id="A0A218XCQ2"/>
<feature type="region of interest" description="Disordered" evidence="3">
    <location>
        <begin position="348"/>
        <end position="384"/>
    </location>
</feature>
<feature type="region of interest" description="Disordered" evidence="3">
    <location>
        <begin position="194"/>
        <end position="286"/>
    </location>
</feature>
<feature type="compositionally biased region" description="Basic and acidic residues" evidence="3">
    <location>
        <begin position="1"/>
        <end position="29"/>
    </location>
</feature>
<feature type="compositionally biased region" description="Low complexity" evidence="3">
    <location>
        <begin position="684"/>
        <end position="697"/>
    </location>
</feature>
<evidence type="ECO:0008006" key="8">
    <source>
        <dbReference type="Google" id="ProtNLM"/>
    </source>
</evidence>
<dbReference type="PANTHER" id="PTHR15921">
    <property type="entry name" value="PRE-MRNA CLEAVAGE COMPLEX II"/>
    <property type="match status" value="1"/>
</dbReference>
<dbReference type="PANTHER" id="PTHR15921:SF3">
    <property type="entry name" value="PRE-MRNA CLEAVAGE COMPLEX 2 PROTEIN PCF11"/>
    <property type="match status" value="1"/>
</dbReference>
<feature type="region of interest" description="Disordered" evidence="3">
    <location>
        <begin position="581"/>
        <end position="618"/>
    </location>
</feature>
<keyword evidence="2" id="KW-0863">Zinc-finger</keyword>
<dbReference type="GO" id="GO:0003729">
    <property type="term" value="F:mRNA binding"/>
    <property type="evidence" value="ECO:0007669"/>
    <property type="project" value="InterPro"/>
</dbReference>
<dbReference type="PROSITE" id="PS51391">
    <property type="entry name" value="CID"/>
    <property type="match status" value="1"/>
</dbReference>
<dbReference type="Pfam" id="PF04818">
    <property type="entry name" value="CID"/>
    <property type="match status" value="1"/>
</dbReference>
<evidence type="ECO:0000313" key="7">
    <source>
        <dbReference type="Proteomes" id="UP000197138"/>
    </source>
</evidence>
<evidence type="ECO:0000256" key="1">
    <source>
        <dbReference type="ARBA" id="ARBA00022664"/>
    </source>
</evidence>
<dbReference type="InterPro" id="IPR045154">
    <property type="entry name" value="PCF11-like"/>
</dbReference>
<dbReference type="GO" id="GO:0005737">
    <property type="term" value="C:cytoplasm"/>
    <property type="evidence" value="ECO:0007669"/>
    <property type="project" value="TreeGrafter"/>
</dbReference>
<dbReference type="Gene3D" id="1.25.40.90">
    <property type="match status" value="1"/>
</dbReference>
<dbReference type="EMBL" id="MTKT01002011">
    <property type="protein sequence ID" value="OWM82500.1"/>
    <property type="molecule type" value="Genomic_DNA"/>
</dbReference>
<evidence type="ECO:0000259" key="4">
    <source>
        <dbReference type="PROSITE" id="PS50157"/>
    </source>
</evidence>
<dbReference type="GO" id="GO:0006369">
    <property type="term" value="P:termination of RNA polymerase II transcription"/>
    <property type="evidence" value="ECO:0007669"/>
    <property type="project" value="InterPro"/>
</dbReference>
<dbReference type="GO" id="GO:0005849">
    <property type="term" value="C:mRNA cleavage factor complex"/>
    <property type="evidence" value="ECO:0007669"/>
    <property type="project" value="TreeGrafter"/>
</dbReference>
<feature type="region of interest" description="Disordered" evidence="3">
    <location>
        <begin position="783"/>
        <end position="803"/>
    </location>
</feature>
<dbReference type="PROSITE" id="PS00028">
    <property type="entry name" value="ZINC_FINGER_C2H2_1"/>
    <property type="match status" value="1"/>
</dbReference>
<dbReference type="InterPro" id="IPR008942">
    <property type="entry name" value="ENTH_VHS"/>
</dbReference>